<evidence type="ECO:0000313" key="4">
    <source>
        <dbReference type="EMBL" id="BAV88573.1"/>
    </source>
</evidence>
<proteinExistence type="predicted"/>
<dbReference type="AlphaFoldDB" id="A0A2Z5R1N1"/>
<protein>
    <recommendedName>
        <fullName evidence="3">DUF6318 domain-containing protein</fullName>
    </recommendedName>
</protein>
<feature type="chain" id="PRO_5039179331" description="DUF6318 domain-containing protein" evidence="2">
    <location>
        <begin position="35"/>
        <end position="257"/>
    </location>
</feature>
<evidence type="ECO:0000259" key="3">
    <source>
        <dbReference type="Pfam" id="PF19843"/>
    </source>
</evidence>
<gene>
    <name evidence="4" type="ORF">RA11412_2274</name>
</gene>
<feature type="domain" description="DUF6318" evidence="3">
    <location>
        <begin position="93"/>
        <end position="248"/>
    </location>
</feature>
<dbReference type="EMBL" id="AP017895">
    <property type="protein sequence ID" value="BAV88573.1"/>
    <property type="molecule type" value="Genomic_DNA"/>
</dbReference>
<feature type="signal peptide" evidence="2">
    <location>
        <begin position="1"/>
        <end position="34"/>
    </location>
</feature>
<keyword evidence="2" id="KW-0732">Signal</keyword>
<evidence type="ECO:0000313" key="5">
    <source>
        <dbReference type="Proteomes" id="UP000250241"/>
    </source>
</evidence>
<evidence type="ECO:0000256" key="1">
    <source>
        <dbReference type="SAM" id="MobiDB-lite"/>
    </source>
</evidence>
<name>A0A2Z5R1N1_9MICC</name>
<keyword evidence="5" id="KW-1185">Reference proteome</keyword>
<evidence type="ECO:0000256" key="2">
    <source>
        <dbReference type="SAM" id="SignalP"/>
    </source>
</evidence>
<feature type="compositionally biased region" description="Polar residues" evidence="1">
    <location>
        <begin position="44"/>
        <end position="73"/>
    </location>
</feature>
<feature type="compositionally biased region" description="Basic and acidic residues" evidence="1">
    <location>
        <begin position="93"/>
        <end position="102"/>
    </location>
</feature>
<sequence>MNYMPMPDPSMLTRRRALLLAGTGLGAVAFTACGGAGNAEGQPASPSETGSSTPQTSSPEASASGISDTSATPTPVGETFSKGFSGGSQAPEGEYRPADDKGPAQNVPKPQEPEGMNLETPEAFFKFIEYWNEQRNYALQTGDVKGYAHITSGAFTKELQAIAYMETLYKKGGWVIGGLRKIIYEKDSFEHVSGKDYQYSLLGRTVVSPAITFDNEKRTIRTEDFTESNKYSVEFKIVYNGREWLVRGVTNVAKFDK</sequence>
<organism evidence="4 5">
    <name type="scientific">Rothia aeria</name>
    <dbReference type="NCBI Taxonomy" id="172042"/>
    <lineage>
        <taxon>Bacteria</taxon>
        <taxon>Bacillati</taxon>
        <taxon>Actinomycetota</taxon>
        <taxon>Actinomycetes</taxon>
        <taxon>Micrococcales</taxon>
        <taxon>Micrococcaceae</taxon>
        <taxon>Rothia</taxon>
    </lineage>
</organism>
<dbReference type="PROSITE" id="PS51318">
    <property type="entry name" value="TAT"/>
    <property type="match status" value="1"/>
</dbReference>
<dbReference type="InterPro" id="IPR046281">
    <property type="entry name" value="DUF6318"/>
</dbReference>
<dbReference type="Pfam" id="PF19843">
    <property type="entry name" value="DUF6318"/>
    <property type="match status" value="1"/>
</dbReference>
<dbReference type="KEGG" id="raj:RA11412_2274"/>
<reference evidence="4 5" key="1">
    <citation type="submission" date="2016-10" db="EMBL/GenBank/DDBJ databases">
        <title>Genome sequence of Rothia aeria strain JCM11412.</title>
        <authorList>
            <person name="Nambu T."/>
        </authorList>
    </citation>
    <scope>NUCLEOTIDE SEQUENCE [LARGE SCALE GENOMIC DNA]</scope>
    <source>
        <strain evidence="4 5">JCM 11412</strain>
    </source>
</reference>
<dbReference type="GeneID" id="93862673"/>
<feature type="region of interest" description="Disordered" evidence="1">
    <location>
        <begin position="38"/>
        <end position="117"/>
    </location>
</feature>
<dbReference type="Proteomes" id="UP000250241">
    <property type="component" value="Chromosome"/>
</dbReference>
<dbReference type="InterPro" id="IPR006311">
    <property type="entry name" value="TAT_signal"/>
</dbReference>
<accession>A0A2Z5R1N1</accession>
<dbReference type="RefSeq" id="WP_128087940.1">
    <property type="nucleotide sequence ID" value="NZ_CP068102.1"/>
</dbReference>